<feature type="compositionally biased region" description="Polar residues" evidence="1">
    <location>
        <begin position="488"/>
        <end position="515"/>
    </location>
</feature>
<feature type="compositionally biased region" description="Low complexity" evidence="1">
    <location>
        <begin position="474"/>
        <end position="487"/>
    </location>
</feature>
<dbReference type="InterPro" id="IPR013783">
    <property type="entry name" value="Ig-like_fold"/>
</dbReference>
<evidence type="ECO:0000256" key="1">
    <source>
        <dbReference type="SAM" id="MobiDB-lite"/>
    </source>
</evidence>
<gene>
    <name evidence="2" type="ORF">DIATSA_LOCUS6553</name>
</gene>
<sequence length="1212" mass="134524">MDNPLTPNKIQRLIHLAEDKSFNLPRRMLLNDEDLKRLTVVNKSSSNTNYELSSGILDLERVQGFGDSVIGNISLSKSTAFNPGEMTGRSTGTEDVNTKSMVHGVTRTFEEFGRHSLVLDSLTSQMDKQTNEIEDIMRHSIATNYSFNTKRDLTADEKSFMMREAPLPVQPGTQTNFAESITLNNSNMSMGTYFKNRCPEFGKILEKTDSPDRSLRPSISEVSTNAMEYADKEANVFKIDHSLDSVPVKQPRNTIEKIPENRIVNNLSETFEKQNNFNLTQGKQDVLTSKLNVKMENPKKYPQGSFATVPHSVNMSNQKHFVSSVAKPTDVLLRNLQSSLRLMTDDTEGSVENSFSISKIADYLGKQSNVSVSDMIQMKKSTKKQPLTELQMNTQDRLINHNIQVTNLKDSKHTATASSAGSINTVISVDKLKISNENSEDIPAVVVTQHSVCGNDEVSHDLEDFKSNRRTTRSKSPSSKSQSTLSTVQENFPNFKSENSSLQSSRGEASASNAASPNIEYKELDKSVDWHEVLLQKRLKHEGFNREQWADIVSTPANGFVGASCAVTITVTTITDSWLTAKLKFDELPNDGRDLTVELPRFPILLSPGKTEKFTLYLTSMVEMTTLLPFTMLFKDASIEGEIEQQGKIDVDIKMPEIQAMSCDGVNKVSFPPTIQKACINKSFVLISEGPVDLQLDLSIKEGEGMFFIKNAQEVKKSDINKVLMDGPSEEHMGRQKQKAMNKQLCRLSSGNALKVTVSFNAPKFSDLQITNDIASFGGTLNVSLMGVKTVLRKIELIGVVGVLNLVIGIPGNKLRLTKEKTTVMLQNTGTIPGMWIMKFKNTNQSNLIQFSPSKFDLRPGISKPITFTYSGHEDNVFETSLIFEEINTGHKTNLEIITGVEKPKVFPIKTNHNSLSWVRAGRKELSLKNSSNSKVHIKCQVIGDGFSIDVPGAESRGTYLLPFGPCECRIVPIIFNPTTYNPCSATLHMVFDRNSDASRKVMLYGCAGGEHMRWSGLVTYGDTALVRAVSRAPIQLNLYNKSHLPAFVCARVHFNLQYMCVAGTAQVSGGSHVVGGRARHTLTLGVEWARVERRARDAPASTALATVTILTGAECTRRRILRILKEESNGELDCSLLPDHLKVLTDKLEGEDANMDERLADFKETKASLNELIGGLQELTAQIDLPQDFTDENTIIITDDTVIEHHTLCDQ</sequence>
<name>A0A9N9R2K9_9NEOP</name>
<evidence type="ECO:0000313" key="3">
    <source>
        <dbReference type="Proteomes" id="UP001153714"/>
    </source>
</evidence>
<protein>
    <submittedName>
        <fullName evidence="2">Uncharacterized protein</fullName>
    </submittedName>
</protein>
<dbReference type="OrthoDB" id="7473180at2759"/>
<reference evidence="2" key="2">
    <citation type="submission" date="2022-10" db="EMBL/GenBank/DDBJ databases">
        <authorList>
            <consortium name="ENA_rothamsted_submissions"/>
            <consortium name="culmorum"/>
            <person name="King R."/>
        </authorList>
    </citation>
    <scope>NUCLEOTIDE SEQUENCE</scope>
</reference>
<dbReference type="AlphaFoldDB" id="A0A9N9R2K9"/>
<accession>A0A9N9R2K9</accession>
<feature type="compositionally biased region" description="Basic and acidic residues" evidence="1">
    <location>
        <begin position="458"/>
        <end position="467"/>
    </location>
</feature>
<dbReference type="Proteomes" id="UP001153714">
    <property type="component" value="Chromosome 2"/>
</dbReference>
<evidence type="ECO:0000313" key="2">
    <source>
        <dbReference type="EMBL" id="CAG9788767.1"/>
    </source>
</evidence>
<dbReference type="EMBL" id="OU893333">
    <property type="protein sequence ID" value="CAG9788767.1"/>
    <property type="molecule type" value="Genomic_DNA"/>
</dbReference>
<organism evidence="2 3">
    <name type="scientific">Diatraea saccharalis</name>
    <name type="common">sugarcane borer</name>
    <dbReference type="NCBI Taxonomy" id="40085"/>
    <lineage>
        <taxon>Eukaryota</taxon>
        <taxon>Metazoa</taxon>
        <taxon>Ecdysozoa</taxon>
        <taxon>Arthropoda</taxon>
        <taxon>Hexapoda</taxon>
        <taxon>Insecta</taxon>
        <taxon>Pterygota</taxon>
        <taxon>Neoptera</taxon>
        <taxon>Endopterygota</taxon>
        <taxon>Lepidoptera</taxon>
        <taxon>Glossata</taxon>
        <taxon>Ditrysia</taxon>
        <taxon>Pyraloidea</taxon>
        <taxon>Crambidae</taxon>
        <taxon>Crambinae</taxon>
        <taxon>Diatraea</taxon>
    </lineage>
</organism>
<dbReference type="Gene3D" id="2.60.40.10">
    <property type="entry name" value="Immunoglobulins"/>
    <property type="match status" value="1"/>
</dbReference>
<feature type="region of interest" description="Disordered" evidence="1">
    <location>
        <begin position="458"/>
        <end position="515"/>
    </location>
</feature>
<keyword evidence="3" id="KW-1185">Reference proteome</keyword>
<reference evidence="2" key="1">
    <citation type="submission" date="2021-12" db="EMBL/GenBank/DDBJ databases">
        <authorList>
            <person name="King R."/>
        </authorList>
    </citation>
    <scope>NUCLEOTIDE SEQUENCE</scope>
</reference>
<proteinExistence type="predicted"/>